<dbReference type="CDD" id="cd06445">
    <property type="entry name" value="ATase"/>
    <property type="match status" value="1"/>
</dbReference>
<dbReference type="RefSeq" id="WP_295187766.1">
    <property type="nucleotide sequence ID" value="NZ_JAWJZA010000003.1"/>
</dbReference>
<dbReference type="InterPro" id="IPR036388">
    <property type="entry name" value="WH-like_DNA-bd_sf"/>
</dbReference>
<dbReference type="Pfam" id="PF01035">
    <property type="entry name" value="DNA_binding_1"/>
    <property type="match status" value="1"/>
</dbReference>
<evidence type="ECO:0000313" key="3">
    <source>
        <dbReference type="EMBL" id="MDV5088345.1"/>
    </source>
</evidence>
<evidence type="ECO:0000313" key="4">
    <source>
        <dbReference type="Proteomes" id="UP001272515"/>
    </source>
</evidence>
<organism evidence="3 4">
    <name type="scientific">Veillonella absiana</name>
    <dbReference type="NCBI Taxonomy" id="3079305"/>
    <lineage>
        <taxon>Bacteria</taxon>
        <taxon>Bacillati</taxon>
        <taxon>Bacillota</taxon>
        <taxon>Negativicutes</taxon>
        <taxon>Veillonellales</taxon>
        <taxon>Veillonellaceae</taxon>
        <taxon>Veillonella</taxon>
    </lineage>
</organism>
<keyword evidence="1" id="KW-0227">DNA damage</keyword>
<protein>
    <submittedName>
        <fullName evidence="3">MGMT family protein</fullName>
    </submittedName>
</protein>
<gene>
    <name evidence="3" type="ORF">RVY80_05725</name>
</gene>
<dbReference type="PANTHER" id="PTHR42942">
    <property type="entry name" value="6-O-METHYLGUANINE DNA METHYLTRANSFERASE"/>
    <property type="match status" value="1"/>
</dbReference>
<dbReference type="InterPro" id="IPR014048">
    <property type="entry name" value="MethylDNA_cys_MeTrfase_DNA-bd"/>
</dbReference>
<dbReference type="InterPro" id="IPR052520">
    <property type="entry name" value="ATL_DNA_repair"/>
</dbReference>
<accession>A0ABU3Z8W0</accession>
<keyword evidence="4" id="KW-1185">Reference proteome</keyword>
<proteinExistence type="predicted"/>
<name>A0ABU3Z8W0_9FIRM</name>
<comment type="caution">
    <text evidence="3">The sequence shown here is derived from an EMBL/GenBank/DDBJ whole genome shotgun (WGS) entry which is preliminary data.</text>
</comment>
<dbReference type="InterPro" id="IPR036217">
    <property type="entry name" value="MethylDNA_cys_MeTrfase_DNAb"/>
</dbReference>
<reference evidence="3 4" key="1">
    <citation type="submission" date="2023-10" db="EMBL/GenBank/DDBJ databases">
        <title>Veillonella sp. nov., isolated from a pig farm feces dump.</title>
        <authorList>
            <person name="Chang Y.-H."/>
        </authorList>
    </citation>
    <scope>NUCLEOTIDE SEQUENCE [LARGE SCALE GENOMIC DNA]</scope>
    <source>
        <strain evidence="3 4">YH-vei2233</strain>
    </source>
</reference>
<dbReference type="Proteomes" id="UP001272515">
    <property type="component" value="Unassembled WGS sequence"/>
</dbReference>
<evidence type="ECO:0000259" key="2">
    <source>
        <dbReference type="Pfam" id="PF01035"/>
    </source>
</evidence>
<sequence>MFYDSFERQPKKRKESVLTEELIYEVLSVVEEIPYGRVATYGQIAKLIGRDKNSRLVGKILSNADYYGKYPCHRVVNHAGRLVPGWKDQRDLLIAEEVAMKNEEHVDIKRYKWDL</sequence>
<dbReference type="SUPFAM" id="SSF46767">
    <property type="entry name" value="Methylated DNA-protein cysteine methyltransferase, C-terminal domain"/>
    <property type="match status" value="1"/>
</dbReference>
<dbReference type="EMBL" id="JAWJZB010000006">
    <property type="protein sequence ID" value="MDV5088345.1"/>
    <property type="molecule type" value="Genomic_DNA"/>
</dbReference>
<evidence type="ECO:0000256" key="1">
    <source>
        <dbReference type="ARBA" id="ARBA00022763"/>
    </source>
</evidence>
<dbReference type="Gene3D" id="1.10.10.10">
    <property type="entry name" value="Winged helix-like DNA-binding domain superfamily/Winged helix DNA-binding domain"/>
    <property type="match status" value="1"/>
</dbReference>
<feature type="domain" description="Methylated-DNA-[protein]-cysteine S-methyltransferase DNA binding" evidence="2">
    <location>
        <begin position="25"/>
        <end position="98"/>
    </location>
</feature>
<dbReference type="PANTHER" id="PTHR42942:SF1">
    <property type="entry name" value="ALKYLTRANSFERASE-LIKE PROTEIN 1"/>
    <property type="match status" value="1"/>
</dbReference>